<evidence type="ECO:0000313" key="1">
    <source>
        <dbReference type="EMBL" id="MDO1583319.1"/>
    </source>
</evidence>
<dbReference type="SUPFAM" id="SSF143744">
    <property type="entry name" value="GlcG-like"/>
    <property type="match status" value="1"/>
</dbReference>
<gene>
    <name evidence="1" type="ORF">Q2T52_14595</name>
</gene>
<dbReference type="InterPro" id="IPR038084">
    <property type="entry name" value="PduO/GlcC-like_sf"/>
</dbReference>
<dbReference type="RefSeq" id="WP_302077509.1">
    <property type="nucleotide sequence ID" value="NZ_JAUKWQ010000004.1"/>
</dbReference>
<keyword evidence="2" id="KW-1185">Reference proteome</keyword>
<dbReference type="EMBL" id="JAUKWQ010000004">
    <property type="protein sequence ID" value="MDO1583319.1"/>
    <property type="molecule type" value="Genomic_DNA"/>
</dbReference>
<accession>A0ABT8SXY3</accession>
<name>A0ABT8SXY3_9HYPH</name>
<proteinExistence type="predicted"/>
<reference evidence="1" key="2">
    <citation type="submission" date="2023-07" db="EMBL/GenBank/DDBJ databases">
        <authorList>
            <person name="Sun H."/>
        </authorList>
    </citation>
    <scope>NUCLEOTIDE SEQUENCE</scope>
    <source>
        <strain evidence="1">05753</strain>
    </source>
</reference>
<dbReference type="Pfam" id="PF03928">
    <property type="entry name" value="HbpS-like"/>
    <property type="match status" value="1"/>
</dbReference>
<sequence length="146" mass="14872">MSFTQTFAQLTDEAVLTMLQAAVTRAKEMNQPQCIVIVDQSGVELGVVRMTGSRFLSLKSAGAKAKTAASIGAPSNSLPEHAKLPLAAASQGSVTGLRGGLPIRVNGMLLGGIGVGSGSGEQDEMVAASALEAIGADRSFLTTPTR</sequence>
<dbReference type="Proteomes" id="UP001169006">
    <property type="component" value="Unassembled WGS sequence"/>
</dbReference>
<dbReference type="InterPro" id="IPR052517">
    <property type="entry name" value="GlcG_carb_metab_protein"/>
</dbReference>
<reference evidence="1" key="1">
    <citation type="journal article" date="2015" name="Int. J. Syst. Evol. Microbiol.">
        <title>Rhizobium oryzicola sp. nov., potential plant-growth-promoting endophytic bacteria isolated from rice roots.</title>
        <authorList>
            <person name="Zhang X.X."/>
            <person name="Gao J.S."/>
            <person name="Cao Y.H."/>
            <person name="Sheirdil R.A."/>
            <person name="Wang X.C."/>
            <person name="Zhang L."/>
        </authorList>
    </citation>
    <scope>NUCLEOTIDE SEQUENCE</scope>
    <source>
        <strain evidence="1">05753</strain>
    </source>
</reference>
<dbReference type="PANTHER" id="PTHR34309:SF1">
    <property type="entry name" value="PROTEIN GLCG"/>
    <property type="match status" value="1"/>
</dbReference>
<dbReference type="InterPro" id="IPR005624">
    <property type="entry name" value="PduO/GlcC-like"/>
</dbReference>
<organism evidence="1 2">
    <name type="scientific">Rhizobium oryzicola</name>
    <dbReference type="NCBI Taxonomy" id="1232668"/>
    <lineage>
        <taxon>Bacteria</taxon>
        <taxon>Pseudomonadati</taxon>
        <taxon>Pseudomonadota</taxon>
        <taxon>Alphaproteobacteria</taxon>
        <taxon>Hyphomicrobiales</taxon>
        <taxon>Rhizobiaceae</taxon>
        <taxon>Rhizobium/Agrobacterium group</taxon>
        <taxon>Rhizobium</taxon>
    </lineage>
</organism>
<comment type="caution">
    <text evidence="1">The sequence shown here is derived from an EMBL/GenBank/DDBJ whole genome shotgun (WGS) entry which is preliminary data.</text>
</comment>
<protein>
    <submittedName>
        <fullName evidence="1">Heme-binding protein</fullName>
    </submittedName>
</protein>
<dbReference type="PANTHER" id="PTHR34309">
    <property type="entry name" value="SLR1406 PROTEIN"/>
    <property type="match status" value="1"/>
</dbReference>
<dbReference type="Gene3D" id="3.30.450.150">
    <property type="entry name" value="Haem-degrading domain"/>
    <property type="match status" value="1"/>
</dbReference>
<evidence type="ECO:0000313" key="2">
    <source>
        <dbReference type="Proteomes" id="UP001169006"/>
    </source>
</evidence>